<dbReference type="FunFam" id="1.10.533.10:FF:000063">
    <property type="entry name" value="Mitochondrial antiviral-signaling protein"/>
    <property type="match status" value="1"/>
</dbReference>
<dbReference type="GO" id="GO:1900063">
    <property type="term" value="P:regulation of peroxisome organization"/>
    <property type="evidence" value="ECO:0007669"/>
    <property type="project" value="UniProtKB-ARBA"/>
</dbReference>
<evidence type="ECO:0000259" key="23">
    <source>
        <dbReference type="Pfam" id="PF16739"/>
    </source>
</evidence>
<dbReference type="GO" id="GO:0035591">
    <property type="term" value="F:signaling adaptor activity"/>
    <property type="evidence" value="ECO:0007669"/>
    <property type="project" value="UniProtKB-ARBA"/>
</dbReference>
<keyword evidence="16" id="KW-0564">Palmitate</keyword>
<sequence length="586" mass="61868">MSFASDKLYKGYLRRRMPIIVSKVKVREIMVHLPCLTDHDRETIEAKRETSGNFNGMELLVDCLKRRENWVEQFIKALEACEHLTLADEIRAEYDALRGTNNSNPSSPPTTVIRAHVHPAPSASHLSIPESGGNSQAAVSLPAEASAPPEPAAQASPPLEIPVQPQAPQNAAAQVPEAVSPPEPVAEPPQPTHVNVAPPPSTPPPSPEIPHTQATATPPPQREINCHQEPVENSESGVQDISGDNGVIPDQVSAGNGEVSINSVATPQPSRAVEQCETDTPTTTTTTDVRPPQSPSPAQINSDVTDGSSFPIMTPEKPPVQDTTPPVNLKPAAVLQPEETSEPPATQVVESSPQTETAATTSPLPGAAGMDASLRDDDTLCLSKPGELISIHPQSHGNPTIPAPSSPVEPYSGNSERLEISNATVTSAHVPTCSAVSSTTVNTASSLPCQENGIALSHNQPEENHYESPSQSLDMEEVRELVVHVSEEVSILNQDGQSSTPQAQIVNGEAAKEITSAPPLSTNAADSVSSVNTPSSENYHPSEPAPADISPERETASRTLPANTKYILTAAGVGACALLMAWKFKN</sequence>
<dbReference type="GO" id="GO:0005741">
    <property type="term" value="C:mitochondrial outer membrane"/>
    <property type="evidence" value="ECO:0007669"/>
    <property type="project" value="UniProtKB-SubCell"/>
</dbReference>
<keyword evidence="10" id="KW-0832">Ubl conjugation</keyword>
<dbReference type="AlphaFoldDB" id="A0A088CAJ1"/>
<name>A0A088CAJ1_OPLFA</name>
<feature type="compositionally biased region" description="Pro residues" evidence="22">
    <location>
        <begin position="179"/>
        <end position="208"/>
    </location>
</feature>
<dbReference type="GO" id="GO:0032728">
    <property type="term" value="P:positive regulation of interferon-beta production"/>
    <property type="evidence" value="ECO:0007669"/>
    <property type="project" value="UniProtKB-ARBA"/>
</dbReference>
<feature type="compositionally biased region" description="Polar residues" evidence="22">
    <location>
        <begin position="518"/>
        <end position="539"/>
    </location>
</feature>
<evidence type="ECO:0000256" key="9">
    <source>
        <dbReference type="ARBA" id="ARBA00022787"/>
    </source>
</evidence>
<keyword evidence="8" id="KW-0812">Transmembrane</keyword>
<evidence type="ECO:0000256" key="17">
    <source>
        <dbReference type="ARBA" id="ARBA00023140"/>
    </source>
</evidence>
<keyword evidence="7" id="KW-0399">Innate immunity</keyword>
<keyword evidence="6" id="KW-0945">Host-virus interaction</keyword>
<evidence type="ECO:0000256" key="4">
    <source>
        <dbReference type="ARBA" id="ARBA00022499"/>
    </source>
</evidence>
<keyword evidence="4" id="KW-1017">Isopeptide bond</keyword>
<dbReference type="GO" id="GO:0070585">
    <property type="term" value="P:protein localization to mitochondrion"/>
    <property type="evidence" value="ECO:0007669"/>
    <property type="project" value="UniProtKB-ARBA"/>
</dbReference>
<evidence type="ECO:0000256" key="13">
    <source>
        <dbReference type="ARBA" id="ARBA00023118"/>
    </source>
</evidence>
<feature type="compositionally biased region" description="Polar residues" evidence="22">
    <location>
        <begin position="259"/>
        <end position="269"/>
    </location>
</feature>
<evidence type="ECO:0000256" key="3">
    <source>
        <dbReference type="ARBA" id="ARBA00022481"/>
    </source>
</evidence>
<evidence type="ECO:0000256" key="5">
    <source>
        <dbReference type="ARBA" id="ARBA00022553"/>
    </source>
</evidence>
<evidence type="ECO:0000256" key="16">
    <source>
        <dbReference type="ARBA" id="ARBA00023139"/>
    </source>
</evidence>
<dbReference type="EMBL" id="KF730794">
    <property type="protein sequence ID" value="AHX56245.1"/>
    <property type="molecule type" value="mRNA"/>
</dbReference>
<evidence type="ECO:0000256" key="8">
    <source>
        <dbReference type="ARBA" id="ARBA00022692"/>
    </source>
</evidence>
<evidence type="ECO:0000256" key="11">
    <source>
        <dbReference type="ARBA" id="ARBA00022859"/>
    </source>
</evidence>
<comment type="subcellular location">
    <subcellularLocation>
        <location evidence="2">Mitochondrion outer membrane</location>
        <topology evidence="2">Single-pass membrane protein</topology>
    </subcellularLocation>
    <subcellularLocation>
        <location evidence="1">Peroxisome</location>
    </subcellularLocation>
</comment>
<dbReference type="Pfam" id="PF16739">
    <property type="entry name" value="CARD_2"/>
    <property type="match status" value="1"/>
</dbReference>
<dbReference type="InterPro" id="IPR011029">
    <property type="entry name" value="DEATH-like_dom_sf"/>
</dbReference>
<evidence type="ECO:0000256" key="19">
    <source>
        <dbReference type="ARBA" id="ARBA00071084"/>
    </source>
</evidence>
<evidence type="ECO:0000256" key="20">
    <source>
        <dbReference type="ARBA" id="ARBA00082620"/>
    </source>
</evidence>
<dbReference type="GO" id="GO:0051607">
    <property type="term" value="P:defense response to virus"/>
    <property type="evidence" value="ECO:0007669"/>
    <property type="project" value="UniProtKB-KW"/>
</dbReference>
<dbReference type="GO" id="GO:0032727">
    <property type="term" value="P:positive regulation of interferon-alpha production"/>
    <property type="evidence" value="ECO:0007669"/>
    <property type="project" value="UniProtKB-ARBA"/>
</dbReference>
<gene>
    <name evidence="24" type="primary">MAVS</name>
</gene>
<keyword evidence="14" id="KW-0496">Mitochondrion</keyword>
<keyword evidence="3" id="KW-0488">Methylation</keyword>
<feature type="region of interest" description="Disordered" evidence="22">
    <location>
        <begin position="514"/>
        <end position="555"/>
    </location>
</feature>
<feature type="compositionally biased region" description="Low complexity" evidence="22">
    <location>
        <begin position="136"/>
        <end position="178"/>
    </location>
</feature>
<feature type="compositionally biased region" description="Low complexity" evidence="22">
    <location>
        <begin position="278"/>
        <end position="288"/>
    </location>
</feature>
<dbReference type="GO" id="GO:0002753">
    <property type="term" value="P:cytoplasmic pattern recognition receptor signaling pathway"/>
    <property type="evidence" value="ECO:0007669"/>
    <property type="project" value="UniProtKB-ARBA"/>
</dbReference>
<dbReference type="GO" id="GO:0032755">
    <property type="term" value="P:positive regulation of interleukin-6 production"/>
    <property type="evidence" value="ECO:0007669"/>
    <property type="project" value="UniProtKB-ARBA"/>
</dbReference>
<evidence type="ECO:0000256" key="18">
    <source>
        <dbReference type="ARBA" id="ARBA00023288"/>
    </source>
</evidence>
<keyword evidence="5" id="KW-0597">Phosphoprotein</keyword>
<protein>
    <recommendedName>
        <fullName evidence="19">Mitochondrial antiviral-signaling protein</fullName>
    </recommendedName>
    <alternativeName>
        <fullName evidence="20">Interferon beta promoter stimulator protein 1</fullName>
    </alternativeName>
    <alternativeName>
        <fullName evidence="21">Virus-induced-signaling adapter</fullName>
    </alternativeName>
</protein>
<keyword evidence="11" id="KW-0391">Immunity</keyword>
<dbReference type="InterPro" id="IPR042144">
    <property type="entry name" value="CARD_IPS1"/>
</dbReference>
<feature type="compositionally biased region" description="Polar residues" evidence="22">
    <location>
        <begin position="348"/>
        <end position="363"/>
    </location>
</feature>
<dbReference type="GO" id="GO:0045071">
    <property type="term" value="P:negative regulation of viral genome replication"/>
    <property type="evidence" value="ECO:0007669"/>
    <property type="project" value="UniProtKB-ARBA"/>
</dbReference>
<evidence type="ECO:0000256" key="12">
    <source>
        <dbReference type="ARBA" id="ARBA00022989"/>
    </source>
</evidence>
<keyword evidence="9" id="KW-1000">Mitochondrion outer membrane</keyword>
<evidence type="ECO:0000256" key="7">
    <source>
        <dbReference type="ARBA" id="ARBA00022588"/>
    </source>
</evidence>
<reference evidence="24" key="1">
    <citation type="journal article" date="2014" name="Fish Shellfish Immunol.">
        <title>Functional characterization of the evolutionarily preserved mitochondrial antiviral signaling protein (MAVS) from rock bream, Oplegnathus fasciatus.</title>
        <authorList>
            <person name="Kasthuri S.R."/>
            <person name="Wan Q."/>
            <person name="Whang I."/>
            <person name="Lim B.S."/>
            <person name="Yeo S.Y."/>
            <person name="Choi C.Y."/>
            <person name="Lee J."/>
        </authorList>
    </citation>
    <scope>NUCLEOTIDE SEQUENCE</scope>
</reference>
<dbReference type="GO" id="GO:0002230">
    <property type="term" value="P:positive regulation of defense response to virus by host"/>
    <property type="evidence" value="ECO:0007669"/>
    <property type="project" value="UniProtKB-ARBA"/>
</dbReference>
<keyword evidence="12" id="KW-1133">Transmembrane helix</keyword>
<feature type="region of interest" description="Disordered" evidence="22">
    <location>
        <begin position="119"/>
        <end position="414"/>
    </location>
</feature>
<evidence type="ECO:0000256" key="15">
    <source>
        <dbReference type="ARBA" id="ARBA00023136"/>
    </source>
</evidence>
<keyword evidence="17" id="KW-0576">Peroxisome</keyword>
<dbReference type="GO" id="GO:0045087">
    <property type="term" value="P:innate immune response"/>
    <property type="evidence" value="ECO:0007669"/>
    <property type="project" value="UniProtKB-KW"/>
</dbReference>
<evidence type="ECO:0000256" key="21">
    <source>
        <dbReference type="ARBA" id="ARBA00083233"/>
    </source>
</evidence>
<keyword evidence="13" id="KW-0051">Antiviral defense</keyword>
<evidence type="ECO:0000313" key="24">
    <source>
        <dbReference type="EMBL" id="AHX56245.1"/>
    </source>
</evidence>
<keyword evidence="15" id="KW-0472">Membrane</keyword>
<dbReference type="InterPro" id="IPR031964">
    <property type="entry name" value="CARD_dom"/>
</dbReference>
<evidence type="ECO:0000256" key="10">
    <source>
        <dbReference type="ARBA" id="ARBA00022843"/>
    </source>
</evidence>
<organism evidence="24">
    <name type="scientific">Oplegnathus fasciatus</name>
    <name type="common">Barred knifejaw</name>
    <name type="synonym">Scaradon fasciatus</name>
    <dbReference type="NCBI Taxonomy" id="163134"/>
    <lineage>
        <taxon>Eukaryota</taxon>
        <taxon>Metazoa</taxon>
        <taxon>Chordata</taxon>
        <taxon>Craniata</taxon>
        <taxon>Vertebrata</taxon>
        <taxon>Euteleostomi</taxon>
        <taxon>Actinopterygii</taxon>
        <taxon>Neopterygii</taxon>
        <taxon>Teleostei</taxon>
        <taxon>Neoteleostei</taxon>
        <taxon>Acanthomorphata</taxon>
        <taxon>Eupercaria</taxon>
        <taxon>Centrarchiformes</taxon>
        <taxon>Terapontoidei</taxon>
        <taxon>Oplegnathidae</taxon>
        <taxon>Oplegnathus</taxon>
    </lineage>
</organism>
<proteinExistence type="evidence at transcript level"/>
<evidence type="ECO:0000256" key="2">
    <source>
        <dbReference type="ARBA" id="ARBA00004572"/>
    </source>
</evidence>
<dbReference type="GO" id="GO:0005777">
    <property type="term" value="C:peroxisome"/>
    <property type="evidence" value="ECO:0007669"/>
    <property type="project" value="UniProtKB-SubCell"/>
</dbReference>
<keyword evidence="18" id="KW-0449">Lipoprotein</keyword>
<evidence type="ECO:0000256" key="1">
    <source>
        <dbReference type="ARBA" id="ARBA00004275"/>
    </source>
</evidence>
<dbReference type="GO" id="GO:1900227">
    <property type="term" value="P:positive regulation of NLRP3 inflammasome complex assembly"/>
    <property type="evidence" value="ECO:0007669"/>
    <property type="project" value="UniProtKB-ARBA"/>
</dbReference>
<feature type="compositionally biased region" description="Polar residues" evidence="22">
    <location>
        <begin position="296"/>
        <end position="308"/>
    </location>
</feature>
<accession>A0A088CAJ1</accession>
<evidence type="ECO:0000256" key="22">
    <source>
        <dbReference type="SAM" id="MobiDB-lite"/>
    </source>
</evidence>
<evidence type="ECO:0000256" key="14">
    <source>
        <dbReference type="ARBA" id="ARBA00023128"/>
    </source>
</evidence>
<evidence type="ECO:0000256" key="6">
    <source>
        <dbReference type="ARBA" id="ARBA00022581"/>
    </source>
</evidence>
<feature type="domain" description="Caspase recruitment" evidence="23">
    <location>
        <begin position="6"/>
        <end position="93"/>
    </location>
</feature>
<dbReference type="CDD" id="cd08811">
    <property type="entry name" value="CARD_IPS1"/>
    <property type="match status" value="1"/>
</dbReference>
<dbReference type="Gene3D" id="1.10.533.10">
    <property type="entry name" value="Death Domain, Fas"/>
    <property type="match status" value="1"/>
</dbReference>